<protein>
    <recommendedName>
        <fullName evidence="3">Type II secretion system protein N</fullName>
    </recommendedName>
    <alternativeName>
        <fullName evidence="10">General secretion pathway protein N</fullName>
    </alternativeName>
</protein>
<evidence type="ECO:0000256" key="7">
    <source>
        <dbReference type="ARBA" id="ARBA00022692"/>
    </source>
</evidence>
<keyword evidence="12" id="KW-1185">Reference proteome</keyword>
<comment type="similarity">
    <text evidence="2">Belongs to the GSP N family.</text>
</comment>
<keyword evidence="7" id="KW-0812">Transmembrane</keyword>
<dbReference type="Proteomes" id="UP001595556">
    <property type="component" value="Unassembled WGS sequence"/>
</dbReference>
<evidence type="ECO:0000256" key="4">
    <source>
        <dbReference type="ARBA" id="ARBA00022448"/>
    </source>
</evidence>
<dbReference type="InterPro" id="IPR022792">
    <property type="entry name" value="T2SS_protein-GspN"/>
</dbReference>
<comment type="caution">
    <text evidence="11">The sequence shown here is derived from an EMBL/GenBank/DDBJ whole genome shotgun (WGS) entry which is preliminary data.</text>
</comment>
<keyword evidence="9" id="KW-0472">Membrane</keyword>
<keyword evidence="6" id="KW-0997">Cell inner membrane</keyword>
<keyword evidence="8" id="KW-0653">Protein transport</keyword>
<evidence type="ECO:0000256" key="10">
    <source>
        <dbReference type="ARBA" id="ARBA00030772"/>
    </source>
</evidence>
<evidence type="ECO:0000256" key="3">
    <source>
        <dbReference type="ARBA" id="ARBA00021563"/>
    </source>
</evidence>
<evidence type="ECO:0000256" key="8">
    <source>
        <dbReference type="ARBA" id="ARBA00022927"/>
    </source>
</evidence>
<proteinExistence type="inferred from homology"/>
<accession>A0ABV7H9Z8</accession>
<keyword evidence="5" id="KW-1003">Cell membrane</keyword>
<reference evidence="12" key="1">
    <citation type="journal article" date="2019" name="Int. J. Syst. Evol. Microbiol.">
        <title>The Global Catalogue of Microorganisms (GCM) 10K type strain sequencing project: providing services to taxonomists for standard genome sequencing and annotation.</title>
        <authorList>
            <consortium name="The Broad Institute Genomics Platform"/>
            <consortium name="The Broad Institute Genome Sequencing Center for Infectious Disease"/>
            <person name="Wu L."/>
            <person name="Ma J."/>
        </authorList>
    </citation>
    <scope>NUCLEOTIDE SEQUENCE [LARGE SCALE GENOMIC DNA]</scope>
    <source>
        <strain evidence="12">KCTC 52168</strain>
    </source>
</reference>
<organism evidence="11 12">
    <name type="scientific">Piscinibacterium candidicorallinum</name>
    <dbReference type="NCBI Taxonomy" id="1793872"/>
    <lineage>
        <taxon>Bacteria</taxon>
        <taxon>Pseudomonadati</taxon>
        <taxon>Pseudomonadota</taxon>
        <taxon>Betaproteobacteria</taxon>
        <taxon>Burkholderiales</taxon>
        <taxon>Piscinibacterium</taxon>
    </lineage>
</organism>
<dbReference type="Pfam" id="PF01203">
    <property type="entry name" value="T2SSN"/>
    <property type="match status" value="1"/>
</dbReference>
<evidence type="ECO:0000313" key="12">
    <source>
        <dbReference type="Proteomes" id="UP001595556"/>
    </source>
</evidence>
<evidence type="ECO:0000256" key="6">
    <source>
        <dbReference type="ARBA" id="ARBA00022519"/>
    </source>
</evidence>
<name>A0ABV7H9Z8_9BURK</name>
<evidence type="ECO:0000313" key="11">
    <source>
        <dbReference type="EMBL" id="MFC3148406.1"/>
    </source>
</evidence>
<evidence type="ECO:0000256" key="1">
    <source>
        <dbReference type="ARBA" id="ARBA00004533"/>
    </source>
</evidence>
<comment type="subcellular location">
    <subcellularLocation>
        <location evidence="1">Cell inner membrane</location>
    </subcellularLocation>
</comment>
<dbReference type="RefSeq" id="WP_377304356.1">
    <property type="nucleotide sequence ID" value="NZ_CP180191.1"/>
</dbReference>
<evidence type="ECO:0000256" key="5">
    <source>
        <dbReference type="ARBA" id="ARBA00022475"/>
    </source>
</evidence>
<evidence type="ECO:0000256" key="9">
    <source>
        <dbReference type="ARBA" id="ARBA00023136"/>
    </source>
</evidence>
<evidence type="ECO:0000256" key="2">
    <source>
        <dbReference type="ARBA" id="ARBA00007208"/>
    </source>
</evidence>
<sequence length="259" mass="27460">MSQRASALLCALLAALLALLVWLPARWVTPFVKDASRGAVSLVGVNGTIWSGSGWIEIAPAAGVGQAPLVLPERLSWDIGAAPLLTARVQGRVRFGDRPWSPLAASMNGFTLAPGATAMDARELVAAGAPLNSMQPGGWLDVRWDELRGVREGRAMTVNGQIQALWTGATTRLSGAEPLGDYALEVRLTGQGSAQSAQLQLNTRNGRLQINGQGQFAAGARPQFRLVSTASESERERLAAVLNLLGRRQNNEYVLSLGS</sequence>
<gene>
    <name evidence="11" type="primary">gspN</name>
    <name evidence="11" type="ORF">ACFOEN_12315</name>
</gene>
<dbReference type="EMBL" id="JBHRTI010000007">
    <property type="protein sequence ID" value="MFC3148406.1"/>
    <property type="molecule type" value="Genomic_DNA"/>
</dbReference>
<keyword evidence="4" id="KW-0813">Transport</keyword>